<dbReference type="AlphaFoldDB" id="A0AAP5UY84"/>
<dbReference type="EMBL" id="JANSLM010000022">
    <property type="protein sequence ID" value="MDT8843163.1"/>
    <property type="molecule type" value="Genomic_DNA"/>
</dbReference>
<dbReference type="PROSITE" id="PS51257">
    <property type="entry name" value="PROKAR_LIPOPROTEIN"/>
    <property type="match status" value="1"/>
</dbReference>
<evidence type="ECO:0000256" key="2">
    <source>
        <dbReference type="SAM" id="SignalP"/>
    </source>
</evidence>
<feature type="signal peptide" evidence="2">
    <location>
        <begin position="1"/>
        <end position="20"/>
    </location>
</feature>
<keyword evidence="2" id="KW-0732">Signal</keyword>
<dbReference type="Proteomes" id="UP001246473">
    <property type="component" value="Unassembled WGS sequence"/>
</dbReference>
<feature type="compositionally biased region" description="Low complexity" evidence="1">
    <location>
        <begin position="28"/>
        <end position="48"/>
    </location>
</feature>
<evidence type="ECO:0000256" key="1">
    <source>
        <dbReference type="SAM" id="MobiDB-lite"/>
    </source>
</evidence>
<comment type="caution">
    <text evidence="3">The sequence shown here is derived from an EMBL/GenBank/DDBJ whole genome shotgun (WGS) entry which is preliminary data.</text>
</comment>
<protein>
    <submittedName>
        <fullName evidence="3">DUF3443 domain-containing protein</fullName>
    </submittedName>
</protein>
<organism evidence="3 4">
    <name type="scientific">Paraburkholderia fungorum</name>
    <dbReference type="NCBI Taxonomy" id="134537"/>
    <lineage>
        <taxon>Bacteria</taxon>
        <taxon>Pseudomonadati</taxon>
        <taxon>Pseudomonadota</taxon>
        <taxon>Betaproteobacteria</taxon>
        <taxon>Burkholderiales</taxon>
        <taxon>Burkholderiaceae</taxon>
        <taxon>Paraburkholderia</taxon>
    </lineage>
</organism>
<feature type="chain" id="PRO_5043055100" evidence="2">
    <location>
        <begin position="21"/>
        <end position="431"/>
    </location>
</feature>
<proteinExistence type="predicted"/>
<gene>
    <name evidence="3" type="ORF">ParKJ_37645</name>
</gene>
<name>A0AAP5UY84_9BURK</name>
<feature type="region of interest" description="Disordered" evidence="1">
    <location>
        <begin position="27"/>
        <end position="52"/>
    </location>
</feature>
<dbReference type="InterPro" id="IPR021847">
    <property type="entry name" value="DUF3443"/>
</dbReference>
<evidence type="ECO:0000313" key="4">
    <source>
        <dbReference type="Proteomes" id="UP001246473"/>
    </source>
</evidence>
<evidence type="ECO:0000313" key="3">
    <source>
        <dbReference type="EMBL" id="MDT8843163.1"/>
    </source>
</evidence>
<accession>A0AAP5UY84</accession>
<reference evidence="3" key="1">
    <citation type="submission" date="2022-08" db="EMBL/GenBank/DDBJ databases">
        <authorList>
            <person name="Kim S.-J."/>
        </authorList>
    </citation>
    <scope>NUCLEOTIDE SEQUENCE</scope>
    <source>
        <strain evidence="3">KJ</strain>
    </source>
</reference>
<dbReference type="Pfam" id="PF11925">
    <property type="entry name" value="DUF3443"/>
    <property type="match status" value="1"/>
</dbReference>
<sequence length="431" mass="43349">MRKIAWIIAAALGLSLAACGGGGGGSSGNSNTAANAPAAASSPAPTNTVNSTPNVLAADASAVPTLVGPGNTIGVTVSKTGIHNQPMVTVTLCTPGTNASGNCVRIPNVIVDTASFGLRLVSSAIQPSTFSTLTPEVVGGQPLAECALFGSGYAWGTVHYADVSLSGETAQNVPIQVIGDSTLTTAAPSECQVGRPLVTTADLGANGILGIGVSPNDCGLACQQGPVSTFYYTNAGVGTAVPINGQVTNPVSMFAQDNNGVILEMAQVSDTGSPNAQGTLVFGIDTQANNALAGTSATLMRTNGNGDFTSMYNGTAQTKTFFDSGSTVMFFPDLSIPVDSASGYYAPTTTVGRTSTLVGASPASTVLGFNIANGVTLNASGNYAFNNLGIYLTRQFDFGMPFFYGRHVYYGISGKASTGGGTGPYVAYVSS</sequence>
<dbReference type="RefSeq" id="WP_106354582.1">
    <property type="nucleotide sequence ID" value="NZ_JANSLM010000022.1"/>
</dbReference>